<keyword evidence="6 8" id="KW-1133">Transmembrane helix</keyword>
<feature type="transmembrane region" description="Helical" evidence="8">
    <location>
        <begin position="69"/>
        <end position="89"/>
    </location>
</feature>
<protein>
    <recommendedName>
        <fullName evidence="8">Probable membrane transporter protein</fullName>
    </recommendedName>
</protein>
<reference evidence="9 10" key="1">
    <citation type="submission" date="2020-04" db="EMBL/GenBank/DDBJ databases">
        <title>MicrobeNet Type strains.</title>
        <authorList>
            <person name="Nicholson A.C."/>
        </authorList>
    </citation>
    <scope>NUCLEOTIDE SEQUENCE [LARGE SCALE GENOMIC DNA]</scope>
    <source>
        <strain evidence="9 10">DSM 40738</strain>
    </source>
</reference>
<evidence type="ECO:0000256" key="6">
    <source>
        <dbReference type="ARBA" id="ARBA00022989"/>
    </source>
</evidence>
<dbReference type="EMBL" id="JAAXOU010000114">
    <property type="protein sequence ID" value="NKY14845.1"/>
    <property type="molecule type" value="Genomic_DNA"/>
</dbReference>
<feature type="transmembrane region" description="Helical" evidence="8">
    <location>
        <begin position="119"/>
        <end position="140"/>
    </location>
</feature>
<dbReference type="AlphaFoldDB" id="A0AA44IDL7"/>
<dbReference type="Pfam" id="PF01925">
    <property type="entry name" value="TauE"/>
    <property type="match status" value="1"/>
</dbReference>
<feature type="transmembrane region" description="Helical" evidence="8">
    <location>
        <begin position="35"/>
        <end position="57"/>
    </location>
</feature>
<feature type="transmembrane region" description="Helical" evidence="8">
    <location>
        <begin position="217"/>
        <end position="239"/>
    </location>
</feature>
<accession>A0AA44IDL7</accession>
<evidence type="ECO:0000313" key="9">
    <source>
        <dbReference type="EMBL" id="NKY14845.1"/>
    </source>
</evidence>
<dbReference type="Proteomes" id="UP000570003">
    <property type="component" value="Unassembled WGS sequence"/>
</dbReference>
<gene>
    <name evidence="9" type="ORF">HGA06_11945</name>
</gene>
<evidence type="ECO:0000256" key="8">
    <source>
        <dbReference type="RuleBase" id="RU363041"/>
    </source>
</evidence>
<dbReference type="PANTHER" id="PTHR30269">
    <property type="entry name" value="TRANSMEMBRANE PROTEIN YFCA"/>
    <property type="match status" value="1"/>
</dbReference>
<dbReference type="PANTHER" id="PTHR30269:SF37">
    <property type="entry name" value="MEMBRANE TRANSPORTER PROTEIN"/>
    <property type="match status" value="1"/>
</dbReference>
<sequence length="240" mass="24815">MPALLGAFVILAVASVVRSTAGFGFSLVAVPPLALLVEPAAAVVVAGIMAAPLSLWIAVRDRHHVDRRITAVTLLAGLSGVPFGVWLLSVLPPDVLMITITVVVLLGTFIVWRRVALRGGLVTIIGVGVFSGASFASTGIDGPPMVAAFQSMKLEPRVQRATLAVVFSGTSLAALVGFAVSGQLTATVGRTLLAGVPALFVGIFAGERIFSRLNAEWFRRVVLGLLVVSSVSVVVRVAVA</sequence>
<feature type="transmembrane region" description="Helical" evidence="8">
    <location>
        <begin position="192"/>
        <end position="211"/>
    </location>
</feature>
<name>A0AA44IDL7_STRE0</name>
<comment type="subcellular location">
    <subcellularLocation>
        <location evidence="1 8">Cell membrane</location>
        <topology evidence="1 8">Multi-pass membrane protein</topology>
    </subcellularLocation>
</comment>
<feature type="transmembrane region" description="Helical" evidence="8">
    <location>
        <begin position="160"/>
        <end position="180"/>
    </location>
</feature>
<feature type="transmembrane region" description="Helical" evidence="8">
    <location>
        <begin position="95"/>
        <end position="112"/>
    </location>
</feature>
<dbReference type="InterPro" id="IPR002781">
    <property type="entry name" value="TM_pro_TauE-like"/>
</dbReference>
<evidence type="ECO:0000256" key="1">
    <source>
        <dbReference type="ARBA" id="ARBA00004651"/>
    </source>
</evidence>
<evidence type="ECO:0000256" key="7">
    <source>
        <dbReference type="ARBA" id="ARBA00023136"/>
    </source>
</evidence>
<evidence type="ECO:0000256" key="2">
    <source>
        <dbReference type="ARBA" id="ARBA00009142"/>
    </source>
</evidence>
<evidence type="ECO:0000256" key="3">
    <source>
        <dbReference type="ARBA" id="ARBA00022448"/>
    </source>
</evidence>
<keyword evidence="7 8" id="KW-0472">Membrane</keyword>
<comment type="similarity">
    <text evidence="2 8">Belongs to the 4-toluene sulfonate uptake permease (TSUP) (TC 2.A.102) family.</text>
</comment>
<keyword evidence="3" id="KW-0813">Transport</keyword>
<dbReference type="InterPro" id="IPR052017">
    <property type="entry name" value="TSUP"/>
</dbReference>
<evidence type="ECO:0000256" key="4">
    <source>
        <dbReference type="ARBA" id="ARBA00022475"/>
    </source>
</evidence>
<keyword evidence="10" id="KW-1185">Reference proteome</keyword>
<evidence type="ECO:0000256" key="5">
    <source>
        <dbReference type="ARBA" id="ARBA00022692"/>
    </source>
</evidence>
<keyword evidence="5 8" id="KW-0812">Transmembrane</keyword>
<proteinExistence type="inferred from homology"/>
<dbReference type="GO" id="GO:0005886">
    <property type="term" value="C:plasma membrane"/>
    <property type="evidence" value="ECO:0007669"/>
    <property type="project" value="UniProtKB-SubCell"/>
</dbReference>
<evidence type="ECO:0000313" key="10">
    <source>
        <dbReference type="Proteomes" id="UP000570003"/>
    </source>
</evidence>
<organism evidence="9 10">
    <name type="scientific">Streptomyces somaliensis (strain ATCC 33201 / DSM 40738 / JCM 12659 / KCTC 9044 / NCTC 11332 / NRRL B-12077 / IP 733)</name>
    <dbReference type="NCBI Taxonomy" id="1134445"/>
    <lineage>
        <taxon>Bacteria</taxon>
        <taxon>Bacillati</taxon>
        <taxon>Actinomycetota</taxon>
        <taxon>Actinomycetes</taxon>
        <taxon>Kitasatosporales</taxon>
        <taxon>Streptomycetaceae</taxon>
        <taxon>Streptomyces</taxon>
    </lineage>
</organism>
<keyword evidence="4 8" id="KW-1003">Cell membrane</keyword>
<comment type="caution">
    <text evidence="9">The sequence shown here is derived from an EMBL/GenBank/DDBJ whole genome shotgun (WGS) entry which is preliminary data.</text>
</comment>